<protein>
    <submittedName>
        <fullName evidence="7">D-2-hydroxyacid dehydrogenase family protein</fullName>
    </submittedName>
</protein>
<reference evidence="7 8" key="1">
    <citation type="submission" date="2024-09" db="EMBL/GenBank/DDBJ databases">
        <title>Aeromonas strains Genome sequencing and assembly.</title>
        <authorList>
            <person name="Hu X."/>
            <person name="Tang B."/>
        </authorList>
    </citation>
    <scope>NUCLEOTIDE SEQUENCE [LARGE SCALE GENOMIC DNA]</scope>
    <source>
        <strain evidence="7 8">NB23SCDHY001</strain>
    </source>
</reference>
<dbReference type="Pfam" id="PF02826">
    <property type="entry name" value="2-Hacid_dh_C"/>
    <property type="match status" value="1"/>
</dbReference>
<dbReference type="InterPro" id="IPR006139">
    <property type="entry name" value="D-isomer_2_OHA_DH_cat_dom"/>
</dbReference>
<dbReference type="GeneID" id="97219503"/>
<dbReference type="PANTHER" id="PTHR42789:SF1">
    <property type="entry name" value="D-ISOMER SPECIFIC 2-HYDROXYACID DEHYDROGENASE FAMILY PROTEIN (AFU_ORTHOLOGUE AFUA_6G10090)"/>
    <property type="match status" value="1"/>
</dbReference>
<feature type="domain" description="D-isomer specific 2-hydroxyacid dehydrogenase NAD-binding" evidence="6">
    <location>
        <begin position="111"/>
        <end position="287"/>
    </location>
</feature>
<evidence type="ECO:0000256" key="4">
    <source>
        <dbReference type="RuleBase" id="RU003719"/>
    </source>
</evidence>
<evidence type="ECO:0000256" key="2">
    <source>
        <dbReference type="ARBA" id="ARBA00023002"/>
    </source>
</evidence>
<feature type="domain" description="D-isomer specific 2-hydroxyacid dehydrogenase catalytic" evidence="5">
    <location>
        <begin position="13"/>
        <end position="317"/>
    </location>
</feature>
<comment type="similarity">
    <text evidence="1 4">Belongs to the D-isomer specific 2-hydroxyacid dehydrogenase family.</text>
</comment>
<evidence type="ECO:0000256" key="3">
    <source>
        <dbReference type="ARBA" id="ARBA00023027"/>
    </source>
</evidence>
<dbReference type="RefSeq" id="WP_408788598.1">
    <property type="nucleotide sequence ID" value="NZ_JBGXBU010000001.1"/>
</dbReference>
<keyword evidence="8" id="KW-1185">Reference proteome</keyword>
<keyword evidence="2 4" id="KW-0560">Oxidoreductase</keyword>
<dbReference type="CDD" id="cd12169">
    <property type="entry name" value="PGDH_like_1"/>
    <property type="match status" value="1"/>
</dbReference>
<dbReference type="InterPro" id="IPR050857">
    <property type="entry name" value="D-2-hydroxyacid_DH"/>
</dbReference>
<evidence type="ECO:0000313" key="8">
    <source>
        <dbReference type="Proteomes" id="UP001630969"/>
    </source>
</evidence>
<dbReference type="Proteomes" id="UP001630969">
    <property type="component" value="Unassembled WGS sequence"/>
</dbReference>
<comment type="caution">
    <text evidence="7">The sequence shown here is derived from an EMBL/GenBank/DDBJ whole genome shotgun (WGS) entry which is preliminary data.</text>
</comment>
<dbReference type="SUPFAM" id="SSF51735">
    <property type="entry name" value="NAD(P)-binding Rossmann-fold domains"/>
    <property type="match status" value="1"/>
</dbReference>
<dbReference type="Pfam" id="PF00389">
    <property type="entry name" value="2-Hacid_dh"/>
    <property type="match status" value="1"/>
</dbReference>
<proteinExistence type="inferred from homology"/>
<dbReference type="InterPro" id="IPR036291">
    <property type="entry name" value="NAD(P)-bd_dom_sf"/>
</dbReference>
<evidence type="ECO:0000259" key="5">
    <source>
        <dbReference type="Pfam" id="PF00389"/>
    </source>
</evidence>
<keyword evidence="3" id="KW-0520">NAD</keyword>
<evidence type="ECO:0000259" key="6">
    <source>
        <dbReference type="Pfam" id="PF02826"/>
    </source>
</evidence>
<gene>
    <name evidence="7" type="ORF">ACEUDJ_05350</name>
</gene>
<dbReference type="EMBL" id="JBGXBU010000001">
    <property type="protein sequence ID" value="MFM4892305.1"/>
    <property type="molecule type" value="Genomic_DNA"/>
</dbReference>
<organism evidence="7 8">
    <name type="scientific">Aeromonas bivalvium</name>
    <dbReference type="NCBI Taxonomy" id="440079"/>
    <lineage>
        <taxon>Bacteria</taxon>
        <taxon>Pseudomonadati</taxon>
        <taxon>Pseudomonadota</taxon>
        <taxon>Gammaproteobacteria</taxon>
        <taxon>Aeromonadales</taxon>
        <taxon>Aeromonadaceae</taxon>
        <taxon>Aeromonas</taxon>
    </lineage>
</organism>
<dbReference type="InterPro" id="IPR006140">
    <property type="entry name" value="D-isomer_DH_NAD-bd"/>
</dbReference>
<evidence type="ECO:0000256" key="1">
    <source>
        <dbReference type="ARBA" id="ARBA00005854"/>
    </source>
</evidence>
<evidence type="ECO:0000313" key="7">
    <source>
        <dbReference type="EMBL" id="MFM4892305.1"/>
    </source>
</evidence>
<dbReference type="PANTHER" id="PTHR42789">
    <property type="entry name" value="D-ISOMER SPECIFIC 2-HYDROXYACID DEHYDROGENASE FAMILY PROTEIN (AFU_ORTHOLOGUE AFUA_6G10090)"/>
    <property type="match status" value="1"/>
</dbReference>
<dbReference type="Gene3D" id="3.40.50.720">
    <property type="entry name" value="NAD(P)-binding Rossmann-like Domain"/>
    <property type="match status" value="2"/>
</dbReference>
<dbReference type="SUPFAM" id="SSF52283">
    <property type="entry name" value="Formate/glycerate dehydrogenase catalytic domain-like"/>
    <property type="match status" value="1"/>
</dbReference>
<name>A0ABW9GMD0_9GAMM</name>
<sequence>MKIAILDDYQEASRTLACFDKLAGHEVTLFRTPAASRAELVERLRPFEALVLIRERTRIDERLLARLPRLRLVSQTGKVSQHLDLAACSRHGVLVVEGSGSPVAPSELCWALILAASRHLPAYWHGLRQGQWQQSGPLGLGRSLSGLTLGIWGFGKIGRKVAAFGQAFGMRVLVWGSEASREAAEGAGYLAAPCREALFGQSDVLSLHLRLCDQTRHCVGQTELALMKPDALLVNISRAELLAPGALLAALSAGRPGFAALDVFEQEPLGRDPLLAMANVIATPHLGYVTRDSYECYLGQAFDNLLAFAAGAPVNMVNPSCGWEGRVQEPPSA</sequence>
<accession>A0ABW9GMD0</accession>